<sequence length="51" mass="5948">MHLIQNQVRINHQLGDVKQEHKLAVPFSLMSNTLPLHLNFYIDKKQSTSAY</sequence>
<accession>A0ABQ3UWJ1</accession>
<organism evidence="1 2">
    <name type="scientific">Ktedonobacter robiniae</name>
    <dbReference type="NCBI Taxonomy" id="2778365"/>
    <lineage>
        <taxon>Bacteria</taxon>
        <taxon>Bacillati</taxon>
        <taxon>Chloroflexota</taxon>
        <taxon>Ktedonobacteria</taxon>
        <taxon>Ktedonobacterales</taxon>
        <taxon>Ktedonobacteraceae</taxon>
        <taxon>Ktedonobacter</taxon>
    </lineage>
</organism>
<evidence type="ECO:0000313" key="2">
    <source>
        <dbReference type="Proteomes" id="UP000654345"/>
    </source>
</evidence>
<dbReference type="Proteomes" id="UP000654345">
    <property type="component" value="Unassembled WGS sequence"/>
</dbReference>
<comment type="caution">
    <text evidence="1">The sequence shown here is derived from an EMBL/GenBank/DDBJ whole genome shotgun (WGS) entry which is preliminary data.</text>
</comment>
<evidence type="ECO:0000313" key="1">
    <source>
        <dbReference type="EMBL" id="GHO57216.1"/>
    </source>
</evidence>
<dbReference type="EMBL" id="BNJG01000002">
    <property type="protein sequence ID" value="GHO57216.1"/>
    <property type="molecule type" value="Genomic_DNA"/>
</dbReference>
<proteinExistence type="predicted"/>
<gene>
    <name evidence="1" type="ORF">KSB_56910</name>
</gene>
<keyword evidence="2" id="KW-1185">Reference proteome</keyword>
<reference evidence="1 2" key="1">
    <citation type="journal article" date="2021" name="Int. J. Syst. Evol. Microbiol.">
        <title>Reticulibacter mediterranei gen. nov., sp. nov., within the new family Reticulibacteraceae fam. nov., and Ktedonospora formicarum gen. nov., sp. nov., Ktedonobacter robiniae sp. nov., Dictyobacter formicarum sp. nov. and Dictyobacter arantiisoli sp. nov., belonging to the class Ktedonobacteria.</title>
        <authorList>
            <person name="Yabe S."/>
            <person name="Zheng Y."/>
            <person name="Wang C.M."/>
            <person name="Sakai Y."/>
            <person name="Abe K."/>
            <person name="Yokota A."/>
            <person name="Donadio S."/>
            <person name="Cavaletti L."/>
            <person name="Monciardini P."/>
        </authorList>
    </citation>
    <scope>NUCLEOTIDE SEQUENCE [LARGE SCALE GENOMIC DNA]</scope>
    <source>
        <strain evidence="1 2">SOSP1-30</strain>
    </source>
</reference>
<protein>
    <submittedName>
        <fullName evidence="1">Uncharacterized protein</fullName>
    </submittedName>
</protein>
<name>A0ABQ3UWJ1_9CHLR</name>